<evidence type="ECO:0000256" key="4">
    <source>
        <dbReference type="ARBA" id="ARBA00022840"/>
    </source>
</evidence>
<dbReference type="PANTHER" id="PTHR43785">
    <property type="entry name" value="GAMMA-GLUTAMYLPUTRESCINE SYNTHETASE"/>
    <property type="match status" value="1"/>
</dbReference>
<dbReference type="STRING" id="355243.SAMN03080615_00564"/>
<feature type="domain" description="GS catalytic" evidence="9">
    <location>
        <begin position="101"/>
        <end position="443"/>
    </location>
</feature>
<dbReference type="PROSITE" id="PS51987">
    <property type="entry name" value="GS_CATALYTIC"/>
    <property type="match status" value="1"/>
</dbReference>
<accession>A0A1H9DI48</accession>
<dbReference type="AlphaFoldDB" id="A0A1H9DI48"/>
<dbReference type="InterPro" id="IPR036651">
    <property type="entry name" value="Gln_synt_N_sf"/>
</dbReference>
<dbReference type="SMART" id="SM01230">
    <property type="entry name" value="Gln-synt_C"/>
    <property type="match status" value="1"/>
</dbReference>
<evidence type="ECO:0000256" key="3">
    <source>
        <dbReference type="ARBA" id="ARBA00022741"/>
    </source>
</evidence>
<dbReference type="Pfam" id="PF00120">
    <property type="entry name" value="Gln-synt_C"/>
    <property type="match status" value="1"/>
</dbReference>
<comment type="similarity">
    <text evidence="6 7">Belongs to the glutamine synthetase family.</text>
</comment>
<name>A0A1H9DI48_9GAMM</name>
<evidence type="ECO:0000256" key="1">
    <source>
        <dbReference type="ARBA" id="ARBA00001946"/>
    </source>
</evidence>
<dbReference type="PROSITE" id="PS51986">
    <property type="entry name" value="GS_BETA_GRASP"/>
    <property type="match status" value="1"/>
</dbReference>
<dbReference type="SUPFAM" id="SSF55931">
    <property type="entry name" value="Glutamine synthetase/guanido kinase"/>
    <property type="match status" value="1"/>
</dbReference>
<dbReference type="Proteomes" id="UP000198749">
    <property type="component" value="Unassembled WGS sequence"/>
</dbReference>
<evidence type="ECO:0000256" key="6">
    <source>
        <dbReference type="PROSITE-ProRule" id="PRU01330"/>
    </source>
</evidence>
<dbReference type="InterPro" id="IPR017536">
    <property type="entry name" value="Glutamine_synthetase_typeIII"/>
</dbReference>
<keyword evidence="4" id="KW-0067">ATP-binding</keyword>
<keyword evidence="3" id="KW-0547">Nucleotide-binding</keyword>
<dbReference type="Gene3D" id="3.30.590.10">
    <property type="entry name" value="Glutamine synthetase/guanido kinase, catalytic domain"/>
    <property type="match status" value="1"/>
</dbReference>
<evidence type="ECO:0000259" key="8">
    <source>
        <dbReference type="PROSITE" id="PS51986"/>
    </source>
</evidence>
<keyword evidence="5" id="KW-0460">Magnesium</keyword>
<feature type="domain" description="GS beta-grasp" evidence="8">
    <location>
        <begin position="12"/>
        <end position="95"/>
    </location>
</feature>
<reference evidence="11" key="1">
    <citation type="submission" date="2016-10" db="EMBL/GenBank/DDBJ databases">
        <authorList>
            <person name="Varghese N."/>
            <person name="Submissions S."/>
        </authorList>
    </citation>
    <scope>NUCLEOTIDE SEQUENCE [LARGE SCALE GENOMIC DNA]</scope>
    <source>
        <strain evidence="11">DSM 18887</strain>
    </source>
</reference>
<dbReference type="InterPro" id="IPR008147">
    <property type="entry name" value="Gln_synt_N"/>
</dbReference>
<evidence type="ECO:0000313" key="10">
    <source>
        <dbReference type="EMBL" id="SEQ13099.1"/>
    </source>
</evidence>
<dbReference type="GO" id="GO:0006542">
    <property type="term" value="P:glutamine biosynthetic process"/>
    <property type="evidence" value="ECO:0007669"/>
    <property type="project" value="InterPro"/>
</dbReference>
<organism evidence="10 11">
    <name type="scientific">Amphritea atlantica</name>
    <dbReference type="NCBI Taxonomy" id="355243"/>
    <lineage>
        <taxon>Bacteria</taxon>
        <taxon>Pseudomonadati</taxon>
        <taxon>Pseudomonadota</taxon>
        <taxon>Gammaproteobacteria</taxon>
        <taxon>Oceanospirillales</taxon>
        <taxon>Oceanospirillaceae</taxon>
        <taxon>Amphritea</taxon>
    </lineage>
</organism>
<dbReference type="Gene3D" id="3.10.20.70">
    <property type="entry name" value="Glutamine synthetase, N-terminal domain"/>
    <property type="match status" value="1"/>
</dbReference>
<dbReference type="InterPro" id="IPR014746">
    <property type="entry name" value="Gln_synth/guanido_kin_cat_dom"/>
</dbReference>
<keyword evidence="2" id="KW-0436">Ligase</keyword>
<dbReference type="OrthoDB" id="9789509at2"/>
<comment type="cofactor">
    <cofactor evidence="1">
        <name>Mg(2+)</name>
        <dbReference type="ChEBI" id="CHEBI:18420"/>
    </cofactor>
</comment>
<dbReference type="RefSeq" id="WP_091353619.1">
    <property type="nucleotide sequence ID" value="NZ_AP025284.1"/>
</dbReference>
<dbReference type="EMBL" id="FOGB01000001">
    <property type="protein sequence ID" value="SEQ13099.1"/>
    <property type="molecule type" value="Genomic_DNA"/>
</dbReference>
<dbReference type="InterPro" id="IPR008146">
    <property type="entry name" value="Gln_synth_cat_dom"/>
</dbReference>
<protein>
    <submittedName>
        <fullName evidence="10">Gamma-glutamylmethylamide synthetase</fullName>
    </submittedName>
</protein>
<keyword evidence="11" id="KW-1185">Reference proteome</keyword>
<dbReference type="NCBIfam" id="TIGR03105">
    <property type="entry name" value="gln_synth_III"/>
    <property type="match status" value="1"/>
</dbReference>
<sequence>MPQDSEKFIADNDIKYVLAQFVDIHGVAKTKSVPANCLMDVVETGAGFAGFAVWGMGMEPHGPDFMARGDLNTLSIVPWQPGYARIVCEGYVNGEPHPYDSRVVLKRQLKLLEDKGWTLNTGLEPEFYLFERDSNGGLKTVDDTDTLAKPCYDYKGLSRSRAFLETLVESLQAVDFDVYQIDHEDANGQFEINYTYGNGLESADRFTFVRMAAGEIANDMGMVCSFMPKPASDRTGNGMHFHLSICDENGKNLFNDDSDVNGMGLSKMAYHFTAGLLHHAKALCAFAAPTVNSYKRLVVGGSASGATWAPAYIAYGDNNRSAMVRVPYGRLEFRLPDSGCNPYLVHAAIIAAGLDGIERELDPGKPENINLYALTEAQREEKGIDILPQNLNEAITALEADTVLTERMGKEIVAEFIKVKRDEWIDYSRHVSDWEINRYAEFF</sequence>
<evidence type="ECO:0000256" key="5">
    <source>
        <dbReference type="ARBA" id="ARBA00022842"/>
    </source>
</evidence>
<dbReference type="SUPFAM" id="SSF54368">
    <property type="entry name" value="Glutamine synthetase, N-terminal domain"/>
    <property type="match status" value="1"/>
</dbReference>
<dbReference type="InterPro" id="IPR027303">
    <property type="entry name" value="Gln_synth_gly_rich_site"/>
</dbReference>
<dbReference type="GO" id="GO:0005524">
    <property type="term" value="F:ATP binding"/>
    <property type="evidence" value="ECO:0007669"/>
    <property type="project" value="UniProtKB-KW"/>
</dbReference>
<evidence type="ECO:0000256" key="7">
    <source>
        <dbReference type="RuleBase" id="RU000384"/>
    </source>
</evidence>
<evidence type="ECO:0000256" key="2">
    <source>
        <dbReference type="ARBA" id="ARBA00022598"/>
    </source>
</evidence>
<dbReference type="PROSITE" id="PS00181">
    <property type="entry name" value="GLNA_ATP"/>
    <property type="match status" value="1"/>
</dbReference>
<evidence type="ECO:0000259" key="9">
    <source>
        <dbReference type="PROSITE" id="PS51987"/>
    </source>
</evidence>
<proteinExistence type="inferred from homology"/>
<dbReference type="PANTHER" id="PTHR43785:SF14">
    <property type="entry name" value="GLUTAMINE SYNTHETASE"/>
    <property type="match status" value="1"/>
</dbReference>
<dbReference type="GO" id="GO:0004356">
    <property type="term" value="F:glutamine synthetase activity"/>
    <property type="evidence" value="ECO:0007669"/>
    <property type="project" value="InterPro"/>
</dbReference>
<evidence type="ECO:0000313" key="11">
    <source>
        <dbReference type="Proteomes" id="UP000198749"/>
    </source>
</evidence>
<gene>
    <name evidence="10" type="ORF">SAMN03080615_00564</name>
</gene>